<dbReference type="Pfam" id="PF14759">
    <property type="entry name" value="Reductase_C"/>
    <property type="match status" value="1"/>
</dbReference>
<dbReference type="Pfam" id="PF07992">
    <property type="entry name" value="Pyr_redox_2"/>
    <property type="match status" value="1"/>
</dbReference>
<dbReference type="InterPro" id="IPR023753">
    <property type="entry name" value="FAD/NAD-binding_dom"/>
</dbReference>
<dbReference type="GO" id="GO:0016651">
    <property type="term" value="F:oxidoreductase activity, acting on NAD(P)H"/>
    <property type="evidence" value="ECO:0007669"/>
    <property type="project" value="TreeGrafter"/>
</dbReference>
<evidence type="ECO:0000259" key="5">
    <source>
        <dbReference type="Pfam" id="PF07992"/>
    </source>
</evidence>
<evidence type="ECO:0000313" key="8">
    <source>
        <dbReference type="Proteomes" id="UP000460272"/>
    </source>
</evidence>
<keyword evidence="8" id="KW-1185">Reference proteome</keyword>
<evidence type="ECO:0000256" key="3">
    <source>
        <dbReference type="ARBA" id="ARBA00022827"/>
    </source>
</evidence>
<dbReference type="OrthoDB" id="4475657at2"/>
<dbReference type="PRINTS" id="PR00368">
    <property type="entry name" value="FADPNR"/>
</dbReference>
<evidence type="ECO:0000256" key="2">
    <source>
        <dbReference type="ARBA" id="ARBA00022630"/>
    </source>
</evidence>
<dbReference type="Proteomes" id="UP000460272">
    <property type="component" value="Unassembled WGS sequence"/>
</dbReference>
<keyword evidence="4" id="KW-0560">Oxidoreductase</keyword>
<dbReference type="AlphaFoldDB" id="A0A6P2BSY4"/>
<dbReference type="SUPFAM" id="SSF51905">
    <property type="entry name" value="FAD/NAD(P)-binding domain"/>
    <property type="match status" value="2"/>
</dbReference>
<sequence length="450" mass="45803">MSETAGRLLIVGAGQAGLQLAANARELGWSGPITLAGAEPHPPYERPPLSKAVLRGSAGMDSLVLRSTGFYTDKRLTLALGERIERLTLDGGGAGGTATAASGGCFAFDRLALATGARPRALPVRGAALDGVVMLRDLADAENLGRRLAAASDLVVIGGGLIGLEVAAVAAAAGVRATVIEAAPTLMNRMVSPAAAKVIAEAHRSAGVQILLGARPSRFVGADPRTDGHGPVTAVELADGTRIPAQVVLVAVGATPREDLARAAGLHCDNGIVVDEFSLASDGRTIAVGDCANLPDPSPQPGPARLRLESVDNAVTQAAAAAATLMGRSTPYRSVPWFWSEQGGLKLHIAGLARAGDGTVARPGTRPGQHTFLRYRGDRLVAAECVNSPADFAAVRKALAAGADLPREAAADTSVTLRQHFAAVAPRALPVAGAFPSRASSGCPAAEFVK</sequence>
<evidence type="ECO:0000256" key="1">
    <source>
        <dbReference type="ARBA" id="ARBA00001974"/>
    </source>
</evidence>
<evidence type="ECO:0000256" key="4">
    <source>
        <dbReference type="ARBA" id="ARBA00023002"/>
    </source>
</evidence>
<gene>
    <name evidence="7" type="ORF">EAS64_25625</name>
</gene>
<dbReference type="GO" id="GO:0005737">
    <property type="term" value="C:cytoplasm"/>
    <property type="evidence" value="ECO:0007669"/>
    <property type="project" value="TreeGrafter"/>
</dbReference>
<dbReference type="InterPro" id="IPR028202">
    <property type="entry name" value="Reductase_C"/>
</dbReference>
<dbReference type="PRINTS" id="PR00411">
    <property type="entry name" value="PNDRDTASEI"/>
</dbReference>
<feature type="domain" description="FAD/NAD(P)-binding" evidence="5">
    <location>
        <begin position="7"/>
        <end position="318"/>
    </location>
</feature>
<comment type="cofactor">
    <cofactor evidence="1">
        <name>FAD</name>
        <dbReference type="ChEBI" id="CHEBI:57692"/>
    </cofactor>
</comment>
<dbReference type="SUPFAM" id="SSF55424">
    <property type="entry name" value="FAD/NAD-linked reductases, dimerisation (C-terminal) domain"/>
    <property type="match status" value="1"/>
</dbReference>
<dbReference type="PANTHER" id="PTHR43557">
    <property type="entry name" value="APOPTOSIS-INDUCING FACTOR 1"/>
    <property type="match status" value="1"/>
</dbReference>
<dbReference type="InterPro" id="IPR016156">
    <property type="entry name" value="FAD/NAD-linked_Rdtase_dimer_sf"/>
</dbReference>
<accession>A0A6P2BSY4</accession>
<keyword evidence="2" id="KW-0285">Flavoprotein</keyword>
<dbReference type="Gene3D" id="3.50.50.60">
    <property type="entry name" value="FAD/NAD(P)-binding domain"/>
    <property type="match status" value="2"/>
</dbReference>
<dbReference type="Gene3D" id="3.30.390.30">
    <property type="match status" value="1"/>
</dbReference>
<organism evidence="7 8">
    <name type="scientific">Trebonia kvetii</name>
    <dbReference type="NCBI Taxonomy" id="2480626"/>
    <lineage>
        <taxon>Bacteria</taxon>
        <taxon>Bacillati</taxon>
        <taxon>Actinomycetota</taxon>
        <taxon>Actinomycetes</taxon>
        <taxon>Streptosporangiales</taxon>
        <taxon>Treboniaceae</taxon>
        <taxon>Trebonia</taxon>
    </lineage>
</organism>
<name>A0A6P2BSY4_9ACTN</name>
<evidence type="ECO:0000313" key="7">
    <source>
        <dbReference type="EMBL" id="TVZ02209.1"/>
    </source>
</evidence>
<keyword evidence="3" id="KW-0274">FAD</keyword>
<feature type="domain" description="Reductase C-terminal" evidence="6">
    <location>
        <begin position="337"/>
        <end position="419"/>
    </location>
</feature>
<dbReference type="PANTHER" id="PTHR43557:SF2">
    <property type="entry name" value="RIESKE DOMAIN-CONTAINING PROTEIN-RELATED"/>
    <property type="match status" value="1"/>
</dbReference>
<dbReference type="EMBL" id="RPFW01000005">
    <property type="protein sequence ID" value="TVZ02209.1"/>
    <property type="molecule type" value="Genomic_DNA"/>
</dbReference>
<proteinExistence type="predicted"/>
<comment type="caution">
    <text evidence="7">The sequence shown here is derived from an EMBL/GenBank/DDBJ whole genome shotgun (WGS) entry which is preliminary data.</text>
</comment>
<dbReference type="InterPro" id="IPR036188">
    <property type="entry name" value="FAD/NAD-bd_sf"/>
</dbReference>
<protein>
    <submittedName>
        <fullName evidence="7">Ferredoxin</fullName>
    </submittedName>
</protein>
<dbReference type="InterPro" id="IPR050446">
    <property type="entry name" value="FAD-oxidoreductase/Apoptosis"/>
</dbReference>
<dbReference type="RefSeq" id="WP_145857000.1">
    <property type="nucleotide sequence ID" value="NZ_RPFW01000005.1"/>
</dbReference>
<evidence type="ECO:0000259" key="6">
    <source>
        <dbReference type="Pfam" id="PF14759"/>
    </source>
</evidence>
<reference evidence="7 8" key="1">
    <citation type="submission" date="2018-11" db="EMBL/GenBank/DDBJ databases">
        <title>Trebonia kvetii gen.nov., sp.nov., a novel acidophilic actinobacterium, and proposal of the new actinobacterial family Treboniaceae fam. nov.</title>
        <authorList>
            <person name="Rapoport D."/>
            <person name="Sagova-Mareckova M."/>
            <person name="Sedlacek I."/>
            <person name="Provaznik J."/>
            <person name="Kralova S."/>
            <person name="Pavlinic D."/>
            <person name="Benes V."/>
            <person name="Kopecky J."/>
        </authorList>
    </citation>
    <scope>NUCLEOTIDE SEQUENCE [LARGE SCALE GENOMIC DNA]</scope>
    <source>
        <strain evidence="7 8">15Tr583</strain>
    </source>
</reference>